<sequence length="366" mass="42011">MQFPTLIVLCFSYFILQLTHGTQGMDLTWIDSARDLAGSSSLSNTVDASFNLRYWISPPETPTVYDQLVTFLFRCVNFEGPRRKLRTRKEPENAGLQTREHSNPLLQMCTCSIIDYYENVAIDWATLDINDPRRLFNRHVLKKPVDPEYAAYLVQFGFMSVLHNHVATDEGVKEWLKILAYTLRQVKDAGSSVLPHLAISASYGLFSLNLRYRNLGGRLLDISAVLDIVKHYHQGIAVLGADFIRWEHELYWPGRFGPHIEIRDNFMQIINLDEDLKNAMSSSRQKDGWHYLKKLCGEFNSSSAYRRLVTLGIFYHKFKKHENSKTFMGLFQTISGAVLRHEEGLLGLIENQSRNTGTTRVLPSKS</sequence>
<organism evidence="2 3">
    <name type="scientific">Puccinia triticina</name>
    <dbReference type="NCBI Taxonomy" id="208348"/>
    <lineage>
        <taxon>Eukaryota</taxon>
        <taxon>Fungi</taxon>
        <taxon>Dikarya</taxon>
        <taxon>Basidiomycota</taxon>
        <taxon>Pucciniomycotina</taxon>
        <taxon>Pucciniomycetes</taxon>
        <taxon>Pucciniales</taxon>
        <taxon>Pucciniaceae</taxon>
        <taxon>Puccinia</taxon>
    </lineage>
</organism>
<feature type="chain" id="PRO_5046683276" evidence="1">
    <location>
        <begin position="22"/>
        <end position="366"/>
    </location>
</feature>
<evidence type="ECO:0000313" key="3">
    <source>
        <dbReference type="Proteomes" id="UP001164743"/>
    </source>
</evidence>
<evidence type="ECO:0000256" key="1">
    <source>
        <dbReference type="SAM" id="SignalP"/>
    </source>
</evidence>
<feature type="signal peptide" evidence="1">
    <location>
        <begin position="1"/>
        <end position="21"/>
    </location>
</feature>
<gene>
    <name evidence="2" type="ORF">PtA15_7A364</name>
</gene>
<accession>A0ABY7CVA1</accession>
<reference evidence="2" key="1">
    <citation type="submission" date="2022-10" db="EMBL/GenBank/DDBJ databases">
        <title>Puccinia triticina Genome sequencing and assembly.</title>
        <authorList>
            <person name="Li C."/>
        </authorList>
    </citation>
    <scope>NUCLEOTIDE SEQUENCE</scope>
    <source>
        <strain evidence="2">Pt15</strain>
    </source>
</reference>
<name>A0ABY7CVA1_9BASI</name>
<proteinExistence type="predicted"/>
<evidence type="ECO:0000313" key="2">
    <source>
        <dbReference type="EMBL" id="WAQ86637.1"/>
    </source>
</evidence>
<dbReference type="Proteomes" id="UP001164743">
    <property type="component" value="Chromosome 7A"/>
</dbReference>
<dbReference type="GeneID" id="77811858"/>
<protein>
    <submittedName>
        <fullName evidence="2">Uncharacterized protein</fullName>
    </submittedName>
</protein>
<dbReference type="EMBL" id="CP110427">
    <property type="protein sequence ID" value="WAQ86637.1"/>
    <property type="molecule type" value="Genomic_DNA"/>
</dbReference>
<keyword evidence="3" id="KW-1185">Reference proteome</keyword>
<keyword evidence="1" id="KW-0732">Signal</keyword>
<dbReference type="RefSeq" id="XP_053022192.1">
    <property type="nucleotide sequence ID" value="XM_053170963.1"/>
</dbReference>